<reference evidence="1" key="1">
    <citation type="submission" date="2022-01" db="EMBL/GenBank/DDBJ databases">
        <authorList>
            <person name="King R."/>
        </authorList>
    </citation>
    <scope>NUCLEOTIDE SEQUENCE</scope>
</reference>
<dbReference type="EMBL" id="OU898282">
    <property type="protein sequence ID" value="CAG9837592.1"/>
    <property type="molecule type" value="Genomic_DNA"/>
</dbReference>
<proteinExistence type="predicted"/>
<dbReference type="Proteomes" id="UP001153709">
    <property type="component" value="Chromosome 7"/>
</dbReference>
<gene>
    <name evidence="1" type="ORF">DIABBA_LOCUS10560</name>
</gene>
<dbReference type="AlphaFoldDB" id="A0A9N9XFH6"/>
<protein>
    <submittedName>
        <fullName evidence="1">Uncharacterized protein</fullName>
    </submittedName>
</protein>
<name>A0A9N9XFH6_DIABA</name>
<keyword evidence="2" id="KW-1185">Reference proteome</keyword>
<evidence type="ECO:0000313" key="1">
    <source>
        <dbReference type="EMBL" id="CAG9837592.1"/>
    </source>
</evidence>
<dbReference type="OrthoDB" id="6757375at2759"/>
<sequence>MEDYFINDLRLIEQLNDHRNQRNNIHLRHIKIYKIRKNPLEELEENEFKCKYRFSKATAVFIIDMLRDDLSGDSRGGHIPPHLKVLSAIRTWARGEF</sequence>
<evidence type="ECO:0000313" key="2">
    <source>
        <dbReference type="Proteomes" id="UP001153709"/>
    </source>
</evidence>
<organism evidence="1 2">
    <name type="scientific">Diabrotica balteata</name>
    <name type="common">Banded cucumber beetle</name>
    <dbReference type="NCBI Taxonomy" id="107213"/>
    <lineage>
        <taxon>Eukaryota</taxon>
        <taxon>Metazoa</taxon>
        <taxon>Ecdysozoa</taxon>
        <taxon>Arthropoda</taxon>
        <taxon>Hexapoda</taxon>
        <taxon>Insecta</taxon>
        <taxon>Pterygota</taxon>
        <taxon>Neoptera</taxon>
        <taxon>Endopterygota</taxon>
        <taxon>Coleoptera</taxon>
        <taxon>Polyphaga</taxon>
        <taxon>Cucujiformia</taxon>
        <taxon>Chrysomeloidea</taxon>
        <taxon>Chrysomelidae</taxon>
        <taxon>Galerucinae</taxon>
        <taxon>Diabroticina</taxon>
        <taxon>Diabroticites</taxon>
        <taxon>Diabrotica</taxon>
    </lineage>
</organism>
<accession>A0A9N9XFH6</accession>